<dbReference type="EMBL" id="JAGZEE010000010">
    <property type="protein sequence ID" value="MBS5410806.1"/>
    <property type="molecule type" value="Genomic_DNA"/>
</dbReference>
<reference evidence="1" key="1">
    <citation type="submission" date="2021-02" db="EMBL/GenBank/DDBJ databases">
        <title>Infant gut strain persistence is associated with maternal origin, phylogeny, and functional potential including surface adhesion and iron acquisition.</title>
        <authorList>
            <person name="Lou Y.C."/>
        </authorList>
    </citation>
    <scope>NUCLEOTIDE SEQUENCE</scope>
    <source>
        <strain evidence="1">L3_082_243G1_dasL3_082_243G1_maxbin2.maxbin.015s ta_sub</strain>
    </source>
</reference>
<organism evidence="1 2">
    <name type="scientific">Bacteroides thetaiotaomicron</name>
    <dbReference type="NCBI Taxonomy" id="818"/>
    <lineage>
        <taxon>Bacteria</taxon>
        <taxon>Pseudomonadati</taxon>
        <taxon>Bacteroidota</taxon>
        <taxon>Bacteroidia</taxon>
        <taxon>Bacteroidales</taxon>
        <taxon>Bacteroidaceae</taxon>
        <taxon>Bacteroides</taxon>
    </lineage>
</organism>
<dbReference type="AlphaFoldDB" id="A0A943DN48"/>
<dbReference type="RefSeq" id="WP_195741050.1">
    <property type="nucleotide sequence ID" value="NZ_JADMRY010000017.1"/>
</dbReference>
<protein>
    <submittedName>
        <fullName evidence="1">Uncharacterized protein</fullName>
    </submittedName>
</protein>
<proteinExistence type="predicted"/>
<gene>
    <name evidence="1" type="ORF">KHY35_08830</name>
</gene>
<evidence type="ECO:0000313" key="2">
    <source>
        <dbReference type="Proteomes" id="UP000782901"/>
    </source>
</evidence>
<comment type="caution">
    <text evidence="1">The sequence shown here is derived from an EMBL/GenBank/DDBJ whole genome shotgun (WGS) entry which is preliminary data.</text>
</comment>
<sequence length="69" mass="8045">MGTNAITYKENGYEAILVEYNVRTKEDEIVKGFYHLEEAEKWVEDQSLHYQQSGLFEIMTVDEAIEKGL</sequence>
<name>A0A943DN48_BACT4</name>
<evidence type="ECO:0000313" key="1">
    <source>
        <dbReference type="EMBL" id="MBS5410806.1"/>
    </source>
</evidence>
<accession>A0A943DN48</accession>
<dbReference type="Proteomes" id="UP000782901">
    <property type="component" value="Unassembled WGS sequence"/>
</dbReference>